<name>Q13J50_PARXL</name>
<feature type="domain" description="AB hydrolase-1" evidence="1">
    <location>
        <begin position="27"/>
        <end position="264"/>
    </location>
</feature>
<dbReference type="SUPFAM" id="SSF53474">
    <property type="entry name" value="alpha/beta-Hydrolases"/>
    <property type="match status" value="1"/>
</dbReference>
<dbReference type="STRING" id="266265.Bxe_B0037"/>
<dbReference type="InterPro" id="IPR000073">
    <property type="entry name" value="AB_hydrolase_1"/>
</dbReference>
<dbReference type="RefSeq" id="WP_011493153.1">
    <property type="nucleotide sequence ID" value="NC_007952.1"/>
</dbReference>
<organism evidence="2 3">
    <name type="scientific">Paraburkholderia xenovorans (strain LB400)</name>
    <dbReference type="NCBI Taxonomy" id="266265"/>
    <lineage>
        <taxon>Bacteria</taxon>
        <taxon>Pseudomonadati</taxon>
        <taxon>Pseudomonadota</taxon>
        <taxon>Betaproteobacteria</taxon>
        <taxon>Burkholderiales</taxon>
        <taxon>Burkholderiaceae</taxon>
        <taxon>Paraburkholderia</taxon>
    </lineage>
</organism>
<dbReference type="ESTHER" id="burxl-q13j50">
    <property type="family name" value="Carbon-carbon_bond_hydrolase"/>
</dbReference>
<keyword evidence="2" id="KW-0378">Hydrolase</keyword>
<dbReference type="GO" id="GO:0016020">
    <property type="term" value="C:membrane"/>
    <property type="evidence" value="ECO:0007669"/>
    <property type="project" value="TreeGrafter"/>
</dbReference>
<evidence type="ECO:0000259" key="1">
    <source>
        <dbReference type="Pfam" id="PF00561"/>
    </source>
</evidence>
<dbReference type="Gene3D" id="3.40.50.1820">
    <property type="entry name" value="alpha/beta hydrolase"/>
    <property type="match status" value="1"/>
</dbReference>
<dbReference type="eggNOG" id="COG2267">
    <property type="taxonomic scope" value="Bacteria"/>
</dbReference>
<dbReference type="GO" id="GO:0016787">
    <property type="term" value="F:hydrolase activity"/>
    <property type="evidence" value="ECO:0007669"/>
    <property type="project" value="UniProtKB-KW"/>
</dbReference>
<dbReference type="Proteomes" id="UP000001817">
    <property type="component" value="Chromosome 2"/>
</dbReference>
<dbReference type="InterPro" id="IPR000639">
    <property type="entry name" value="Epox_hydrolase-like"/>
</dbReference>
<dbReference type="PRINTS" id="PR00111">
    <property type="entry name" value="ABHYDROLASE"/>
</dbReference>
<dbReference type="InterPro" id="IPR029058">
    <property type="entry name" value="AB_hydrolase_fold"/>
</dbReference>
<reference evidence="2 3" key="1">
    <citation type="journal article" date="2006" name="Proc. Natl. Acad. Sci. U.S.A.">
        <title>Burkholderia xenovorans LB400 harbors a multi-replicon, 9.73-Mbp genome shaped for versatility.</title>
        <authorList>
            <person name="Chain P.S."/>
            <person name="Denef V.J."/>
            <person name="Konstantinidis K.T."/>
            <person name="Vergez L.M."/>
            <person name="Agullo L."/>
            <person name="Reyes V.L."/>
            <person name="Hauser L."/>
            <person name="Cordova M."/>
            <person name="Gomez L."/>
            <person name="Gonzalez M."/>
            <person name="Land M."/>
            <person name="Lao V."/>
            <person name="Larimer F."/>
            <person name="LiPuma J.J."/>
            <person name="Mahenthiralingam E."/>
            <person name="Malfatti S.A."/>
            <person name="Marx C.J."/>
            <person name="Parnell J.J."/>
            <person name="Ramette A."/>
            <person name="Richardson P."/>
            <person name="Seeger M."/>
            <person name="Smith D."/>
            <person name="Spilker T."/>
            <person name="Sul W.J."/>
            <person name="Tsoi T.V."/>
            <person name="Ulrich L.E."/>
            <person name="Zhulin I.B."/>
            <person name="Tiedje J.M."/>
        </authorList>
    </citation>
    <scope>NUCLEOTIDE SEQUENCE [LARGE SCALE GENOMIC DNA]</scope>
    <source>
        <strain evidence="2 3">LB400</strain>
    </source>
</reference>
<protein>
    <submittedName>
        <fullName evidence="2">Alpha/beta hydrolase</fullName>
        <ecNumber evidence="2">3.7.1.-</ecNumber>
    </submittedName>
</protein>
<gene>
    <name evidence="2" type="ORF">Bxe_B0037</name>
</gene>
<dbReference type="KEGG" id="bxe:Bxe_B0037"/>
<dbReference type="AlphaFoldDB" id="Q13J50"/>
<dbReference type="KEGG" id="bxb:DR64_5401"/>
<dbReference type="Pfam" id="PF00561">
    <property type="entry name" value="Abhydrolase_1"/>
    <property type="match status" value="1"/>
</dbReference>
<dbReference type="PANTHER" id="PTHR43798:SF33">
    <property type="entry name" value="HYDROLASE, PUTATIVE (AFU_ORTHOLOGUE AFUA_2G14860)-RELATED"/>
    <property type="match status" value="1"/>
</dbReference>
<dbReference type="PRINTS" id="PR00412">
    <property type="entry name" value="EPOXHYDRLASE"/>
</dbReference>
<dbReference type="InterPro" id="IPR050266">
    <property type="entry name" value="AB_hydrolase_sf"/>
</dbReference>
<dbReference type="EC" id="3.7.1.-" evidence="2"/>
<dbReference type="OrthoDB" id="9780765at2"/>
<proteinExistence type="predicted"/>
<sequence length="276" mass="30049">MNEIKRLETTVRGQTISYLELGDGPRTLLLLHGITSDASNWLSTMPALAQRGWRVIAPDQLGFGQSSKPSVPVRPRTLSDMVAPLLDALGLEMVSIVGQSMGGHVAGLFAAQYPERVEALVLVNAGYGLALPEVKDPRDLGHAVTPGGLWALNPATRDDSRRLLEMVFHDQGLVTEELIDGFYADRLGKGDGAVIRSISESWARREDTLESAFTGLERRPVLVIQARQDKVAPYHLGRAIHEGIAGSRFVVLEDCGHAPPLEAPEVFNKTLTEFLV</sequence>
<dbReference type="EMBL" id="CP000271">
    <property type="protein sequence ID" value="ABE35889.1"/>
    <property type="molecule type" value="Genomic_DNA"/>
</dbReference>
<evidence type="ECO:0000313" key="3">
    <source>
        <dbReference type="Proteomes" id="UP000001817"/>
    </source>
</evidence>
<evidence type="ECO:0000313" key="2">
    <source>
        <dbReference type="EMBL" id="ABE35889.1"/>
    </source>
</evidence>
<accession>Q13J50</accession>
<keyword evidence="3" id="KW-1185">Reference proteome</keyword>
<dbReference type="PANTHER" id="PTHR43798">
    <property type="entry name" value="MONOACYLGLYCEROL LIPASE"/>
    <property type="match status" value="1"/>
</dbReference>